<dbReference type="Proteomes" id="UP000593915">
    <property type="component" value="Chromosome"/>
</dbReference>
<dbReference type="PANTHER" id="PTHR36924:SF1">
    <property type="entry name" value="ANTITOXIN HIGA-1"/>
    <property type="match status" value="1"/>
</dbReference>
<evidence type="ECO:0000256" key="1">
    <source>
        <dbReference type="ARBA" id="ARBA00023125"/>
    </source>
</evidence>
<evidence type="ECO:0000313" key="3">
    <source>
        <dbReference type="EMBL" id="QOW60721.1"/>
    </source>
</evidence>
<feature type="domain" description="HTH cro/C1-type" evidence="2">
    <location>
        <begin position="29"/>
        <end position="69"/>
    </location>
</feature>
<evidence type="ECO:0000313" key="4">
    <source>
        <dbReference type="Proteomes" id="UP000593915"/>
    </source>
</evidence>
<dbReference type="AlphaFoldDB" id="A0A7S7AX39"/>
<proteinExistence type="predicted"/>
<dbReference type="CDD" id="cd00093">
    <property type="entry name" value="HTH_XRE"/>
    <property type="match status" value="1"/>
</dbReference>
<protein>
    <submittedName>
        <fullName evidence="3">HigA family addiction module antidote protein</fullName>
    </submittedName>
</protein>
<dbReference type="InterPro" id="IPR010982">
    <property type="entry name" value="Lambda_DNA-bd_dom_sf"/>
</dbReference>
<sequence>MDERFKLLTVGEILVEEFLEPLHITPYRLSKNLGVSSSSILDLVHGKRKITVEMSLRFSKYFGTTSKFWLNMQNELDLREAEVKLVNDLEKIQKCKQIA</sequence>
<dbReference type="EMBL" id="CP061839">
    <property type="protein sequence ID" value="QOW60721.1"/>
    <property type="molecule type" value="Genomic_DNA"/>
</dbReference>
<dbReference type="SMART" id="SM00530">
    <property type="entry name" value="HTH_XRE"/>
    <property type="match status" value="1"/>
</dbReference>
<dbReference type="NCBIfam" id="TIGR02607">
    <property type="entry name" value="antidote_HigA"/>
    <property type="match status" value="1"/>
</dbReference>
<gene>
    <name evidence="3" type="ORF">IFE08_13160</name>
</gene>
<keyword evidence="1" id="KW-0238">DNA-binding</keyword>
<dbReference type="InterPro" id="IPR001387">
    <property type="entry name" value="Cro/C1-type_HTH"/>
</dbReference>
<reference evidence="3 4" key="1">
    <citation type="submission" date="2020-09" db="EMBL/GenBank/DDBJ databases">
        <title>Characterization of Treponema spp. from bovine digital dermatitis in Korea.</title>
        <authorList>
            <person name="Espiritu H.M."/>
            <person name="Cho Y.I."/>
            <person name="Mamuad L."/>
        </authorList>
    </citation>
    <scope>NUCLEOTIDE SEQUENCE [LARGE SCALE GENOMIC DNA]</scope>
    <source>
        <strain evidence="3 4">KS1</strain>
    </source>
</reference>
<dbReference type="RefSeq" id="WP_024470242.1">
    <property type="nucleotide sequence ID" value="NZ_CP061839.1"/>
</dbReference>
<dbReference type="Gene3D" id="1.10.260.40">
    <property type="entry name" value="lambda repressor-like DNA-binding domains"/>
    <property type="match status" value="1"/>
</dbReference>
<name>A0A7S7AX39_9SPIR</name>
<dbReference type="PANTHER" id="PTHR36924">
    <property type="entry name" value="ANTITOXIN HIGA-1"/>
    <property type="match status" value="1"/>
</dbReference>
<dbReference type="GO" id="GO:0003677">
    <property type="term" value="F:DNA binding"/>
    <property type="evidence" value="ECO:0007669"/>
    <property type="project" value="UniProtKB-KW"/>
</dbReference>
<dbReference type="SUPFAM" id="SSF47413">
    <property type="entry name" value="lambda repressor-like DNA-binding domains"/>
    <property type="match status" value="1"/>
</dbReference>
<dbReference type="PROSITE" id="PS50943">
    <property type="entry name" value="HTH_CROC1"/>
    <property type="match status" value="1"/>
</dbReference>
<accession>A0A7S7AX39</accession>
<dbReference type="Pfam" id="PF01381">
    <property type="entry name" value="HTH_3"/>
    <property type="match status" value="1"/>
</dbReference>
<evidence type="ECO:0000259" key="2">
    <source>
        <dbReference type="PROSITE" id="PS50943"/>
    </source>
</evidence>
<organism evidence="3 4">
    <name type="scientific">Treponema pedis</name>
    <dbReference type="NCBI Taxonomy" id="409322"/>
    <lineage>
        <taxon>Bacteria</taxon>
        <taxon>Pseudomonadati</taxon>
        <taxon>Spirochaetota</taxon>
        <taxon>Spirochaetia</taxon>
        <taxon>Spirochaetales</taxon>
        <taxon>Treponemataceae</taxon>
        <taxon>Treponema</taxon>
    </lineage>
</organism>
<dbReference type="InterPro" id="IPR013430">
    <property type="entry name" value="Toxin_antidote_HigA"/>
</dbReference>